<dbReference type="HOGENOM" id="CLU_067891_1_1_1"/>
<keyword evidence="5" id="KW-0508">mRNA splicing</keyword>
<reference evidence="10" key="1">
    <citation type="submission" date="2012-12" db="EMBL/GenBank/DDBJ databases">
        <authorList>
            <person name="Hellsten U."/>
            <person name="Grimwood J."/>
            <person name="Chapman J.A."/>
            <person name="Shapiro H."/>
            <person name="Aerts A."/>
            <person name="Otillar R.P."/>
            <person name="Terry A.Y."/>
            <person name="Boore J.L."/>
            <person name="Simakov O."/>
            <person name="Marletaz F."/>
            <person name="Cho S.-J."/>
            <person name="Edsinger-Gonzales E."/>
            <person name="Havlak P."/>
            <person name="Kuo D.-H."/>
            <person name="Larsson T."/>
            <person name="Lv J."/>
            <person name="Arendt D."/>
            <person name="Savage R."/>
            <person name="Osoegawa K."/>
            <person name="de Jong P."/>
            <person name="Lindberg D.R."/>
            <person name="Seaver E.C."/>
            <person name="Weisblat D.A."/>
            <person name="Putnam N.H."/>
            <person name="Grigoriev I.V."/>
            <person name="Rokhsar D.S."/>
        </authorList>
    </citation>
    <scope>NUCLEOTIDE SEQUENCE</scope>
</reference>
<dbReference type="Proteomes" id="UP000015101">
    <property type="component" value="Unassembled WGS sequence"/>
</dbReference>
<dbReference type="KEGG" id="hro:HELRODRAFT_68390"/>
<comment type="similarity">
    <text evidence="2">Belongs to the CWC21 family.</text>
</comment>
<dbReference type="InterPro" id="IPR013170">
    <property type="entry name" value="mRNA_splic_Cwf21_dom"/>
</dbReference>
<dbReference type="EnsemblMetazoa" id="HelroT68390">
    <property type="protein sequence ID" value="HelroP68390"/>
    <property type="gene ID" value="HelroG68390"/>
</dbReference>
<dbReference type="RefSeq" id="XP_009025222.1">
    <property type="nucleotide sequence ID" value="XM_009026974.1"/>
</dbReference>
<gene>
    <name evidence="9" type="primary">20214187</name>
    <name evidence="8" type="ORF">HELRODRAFT_68390</name>
</gene>
<dbReference type="EMBL" id="KB097495">
    <property type="protein sequence ID" value="ESN96269.1"/>
    <property type="molecule type" value="Genomic_DNA"/>
</dbReference>
<dbReference type="STRING" id="6412.T1FZD9"/>
<dbReference type="EMBL" id="AMQM01001372">
    <property type="status" value="NOT_ANNOTATED_CDS"/>
    <property type="molecule type" value="Genomic_DNA"/>
</dbReference>
<evidence type="ECO:0000313" key="10">
    <source>
        <dbReference type="Proteomes" id="UP000015101"/>
    </source>
</evidence>
<dbReference type="Gene3D" id="6.10.140.420">
    <property type="match status" value="1"/>
</dbReference>
<evidence type="ECO:0000259" key="7">
    <source>
        <dbReference type="SMART" id="SM01115"/>
    </source>
</evidence>
<dbReference type="OrthoDB" id="10267305at2759"/>
<dbReference type="eggNOG" id="KOG1869">
    <property type="taxonomic scope" value="Eukaryota"/>
</dbReference>
<organism evidence="9 10">
    <name type="scientific">Helobdella robusta</name>
    <name type="common">Californian leech</name>
    <dbReference type="NCBI Taxonomy" id="6412"/>
    <lineage>
        <taxon>Eukaryota</taxon>
        <taxon>Metazoa</taxon>
        <taxon>Spiralia</taxon>
        <taxon>Lophotrochozoa</taxon>
        <taxon>Annelida</taxon>
        <taxon>Clitellata</taxon>
        <taxon>Hirudinea</taxon>
        <taxon>Rhynchobdellida</taxon>
        <taxon>Glossiphoniidae</taxon>
        <taxon>Helobdella</taxon>
    </lineage>
</organism>
<reference evidence="8 10" key="2">
    <citation type="journal article" date="2013" name="Nature">
        <title>Insights into bilaterian evolution from three spiralian genomes.</title>
        <authorList>
            <person name="Simakov O."/>
            <person name="Marletaz F."/>
            <person name="Cho S.J."/>
            <person name="Edsinger-Gonzales E."/>
            <person name="Havlak P."/>
            <person name="Hellsten U."/>
            <person name="Kuo D.H."/>
            <person name="Larsson T."/>
            <person name="Lv J."/>
            <person name="Arendt D."/>
            <person name="Savage R."/>
            <person name="Osoegawa K."/>
            <person name="de Jong P."/>
            <person name="Grimwood J."/>
            <person name="Chapman J.A."/>
            <person name="Shapiro H."/>
            <person name="Aerts A."/>
            <person name="Otillar R.P."/>
            <person name="Terry A.Y."/>
            <person name="Boore J.L."/>
            <person name="Grigoriev I.V."/>
            <person name="Lindberg D.R."/>
            <person name="Seaver E.C."/>
            <person name="Weisblat D.A."/>
            <person name="Putnam N.H."/>
            <person name="Rokhsar D.S."/>
        </authorList>
    </citation>
    <scope>NUCLEOTIDE SEQUENCE</scope>
</reference>
<dbReference type="AlphaFoldDB" id="T1FZD9"/>
<evidence type="ECO:0000256" key="3">
    <source>
        <dbReference type="ARBA" id="ARBA00022664"/>
    </source>
</evidence>
<evidence type="ECO:0000313" key="8">
    <source>
        <dbReference type="EMBL" id="ESN96269.1"/>
    </source>
</evidence>
<dbReference type="InterPro" id="IPR051372">
    <property type="entry name" value="CWC21"/>
</dbReference>
<evidence type="ECO:0000256" key="5">
    <source>
        <dbReference type="ARBA" id="ARBA00023187"/>
    </source>
</evidence>
<dbReference type="SMART" id="SM01115">
    <property type="entry name" value="cwf21"/>
    <property type="match status" value="1"/>
</dbReference>
<dbReference type="GO" id="GO:0005681">
    <property type="term" value="C:spliceosomal complex"/>
    <property type="evidence" value="ECO:0007669"/>
    <property type="project" value="UniProtKB-KW"/>
</dbReference>
<keyword evidence="4" id="KW-0747">Spliceosome</keyword>
<sequence length="192" mass="22355">MYNGIGLETARGSGTNGFVQRNLSFIKRHKDRVDYKSEEEIKKLDWQLNKEPNQEILIHDRKRKIELKCLEMEELMEDQGYTQDEITKKVSAFRKMLMQKEESTNSSIELDENGRPIAKATHQIAEANQARNNSLKLAFGISEFFKDGSSFDPERKAKEEASRNLAMAQMKYGFVFIFIFCCLEFSTIDRTY</sequence>
<evidence type="ECO:0000256" key="4">
    <source>
        <dbReference type="ARBA" id="ARBA00022728"/>
    </source>
</evidence>
<dbReference type="InterPro" id="IPR047489">
    <property type="entry name" value="SRRM3_cwf21"/>
</dbReference>
<dbReference type="PANTHER" id="PTHR36562">
    <property type="entry name" value="SERINE/ARGININE REPETITIVE MATRIX 2"/>
    <property type="match status" value="1"/>
</dbReference>
<dbReference type="OMA" id="LAHMRPR"/>
<accession>T1FZD9</accession>
<reference evidence="9" key="3">
    <citation type="submission" date="2015-06" db="UniProtKB">
        <authorList>
            <consortium name="EnsemblMetazoa"/>
        </authorList>
    </citation>
    <scope>IDENTIFICATION</scope>
</reference>
<dbReference type="CDD" id="cd21376">
    <property type="entry name" value="cwf21_SRRM3"/>
    <property type="match status" value="1"/>
</dbReference>
<dbReference type="InParanoid" id="T1FZD9"/>
<dbReference type="PANTHER" id="PTHR36562:SF5">
    <property type="entry name" value="SERINE_ARGININE REPETITIVE MATRIX 2"/>
    <property type="match status" value="1"/>
</dbReference>
<comment type="subcellular location">
    <subcellularLocation>
        <location evidence="1">Nucleus</location>
    </subcellularLocation>
</comment>
<dbReference type="GO" id="GO:0008380">
    <property type="term" value="P:RNA splicing"/>
    <property type="evidence" value="ECO:0007669"/>
    <property type="project" value="UniProtKB-KW"/>
</dbReference>
<name>T1FZD9_HELRO</name>
<dbReference type="CTD" id="20214187"/>
<dbReference type="GeneID" id="20214187"/>
<protein>
    <recommendedName>
        <fullName evidence="7">CWF21 domain-containing protein</fullName>
    </recommendedName>
</protein>
<dbReference type="Pfam" id="PF08312">
    <property type="entry name" value="cwf21"/>
    <property type="match status" value="1"/>
</dbReference>
<dbReference type="GO" id="GO:0006397">
    <property type="term" value="P:mRNA processing"/>
    <property type="evidence" value="ECO:0007669"/>
    <property type="project" value="UniProtKB-KW"/>
</dbReference>
<proteinExistence type="inferred from homology"/>
<evidence type="ECO:0000256" key="2">
    <source>
        <dbReference type="ARBA" id="ARBA00005954"/>
    </source>
</evidence>
<keyword evidence="10" id="KW-1185">Reference proteome</keyword>
<evidence type="ECO:0000256" key="1">
    <source>
        <dbReference type="ARBA" id="ARBA00004123"/>
    </source>
</evidence>
<keyword evidence="3" id="KW-0507">mRNA processing</keyword>
<feature type="domain" description="CWF21" evidence="7">
    <location>
        <begin position="57"/>
        <end position="102"/>
    </location>
</feature>
<evidence type="ECO:0000256" key="6">
    <source>
        <dbReference type="ARBA" id="ARBA00023242"/>
    </source>
</evidence>
<evidence type="ECO:0000313" key="9">
    <source>
        <dbReference type="EnsemblMetazoa" id="HelroP68390"/>
    </source>
</evidence>
<keyword evidence="6" id="KW-0539">Nucleus</keyword>